<dbReference type="InterPro" id="IPR000595">
    <property type="entry name" value="cNMP-bd_dom"/>
</dbReference>
<reference evidence="2" key="1">
    <citation type="journal article" date="2014" name="Int. J. Syst. Evol. Microbiol.">
        <title>Complete genome sequence of Corynebacterium casei LMG S-19264T (=DSM 44701T), isolated from a smear-ripened cheese.</title>
        <authorList>
            <consortium name="US DOE Joint Genome Institute (JGI-PGF)"/>
            <person name="Walter F."/>
            <person name="Albersmeier A."/>
            <person name="Kalinowski J."/>
            <person name="Ruckert C."/>
        </authorList>
    </citation>
    <scope>NUCLEOTIDE SEQUENCE</scope>
    <source>
        <strain evidence="2">CGMCC 1.12195</strain>
    </source>
</reference>
<dbReference type="AlphaFoldDB" id="A0A917HI19"/>
<dbReference type="Proteomes" id="UP000660862">
    <property type="component" value="Unassembled WGS sequence"/>
</dbReference>
<keyword evidence="3" id="KW-1185">Reference proteome</keyword>
<organism evidence="2 3">
    <name type="scientific">Parapedobacter pyrenivorans</name>
    <dbReference type="NCBI Taxonomy" id="1305674"/>
    <lineage>
        <taxon>Bacteria</taxon>
        <taxon>Pseudomonadati</taxon>
        <taxon>Bacteroidota</taxon>
        <taxon>Sphingobacteriia</taxon>
        <taxon>Sphingobacteriales</taxon>
        <taxon>Sphingobacteriaceae</taxon>
        <taxon>Parapedobacter</taxon>
    </lineage>
</organism>
<evidence type="ECO:0000313" key="2">
    <source>
        <dbReference type="EMBL" id="GGG79685.1"/>
    </source>
</evidence>
<comment type="caution">
    <text evidence="2">The sequence shown here is derived from an EMBL/GenBank/DDBJ whole genome shotgun (WGS) entry which is preliminary data.</text>
</comment>
<dbReference type="Gene3D" id="2.60.120.10">
    <property type="entry name" value="Jelly Rolls"/>
    <property type="match status" value="1"/>
</dbReference>
<dbReference type="SUPFAM" id="SSF51206">
    <property type="entry name" value="cAMP-binding domain-like"/>
    <property type="match status" value="1"/>
</dbReference>
<dbReference type="CDD" id="cd00038">
    <property type="entry name" value="CAP_ED"/>
    <property type="match status" value="1"/>
</dbReference>
<feature type="domain" description="Cyclic nucleotide-binding" evidence="1">
    <location>
        <begin position="11"/>
        <end position="94"/>
    </location>
</feature>
<proteinExistence type="predicted"/>
<sequence length="195" mass="22376">MNELAKEYLRKFDRFKSDDIDQIIANTSVETFKKGDSPVREGKICDKCYFILKGCLRQLKIVNGEERTMNFFTEGDPIVLYASYLNGKPADCTIQCIEDSILISGTKAQEIAMHRANPSTEHLMASLMFEDYKKAENYITLLNGFSPEERYLLLMKSRPGILNRIPLVYISSYLGITPESLSRIRRRIVTSPEKE</sequence>
<dbReference type="InterPro" id="IPR018490">
    <property type="entry name" value="cNMP-bd_dom_sf"/>
</dbReference>
<dbReference type="PROSITE" id="PS50042">
    <property type="entry name" value="CNMP_BINDING_3"/>
    <property type="match status" value="1"/>
</dbReference>
<dbReference type="RefSeq" id="WP_188504799.1">
    <property type="nucleotide sequence ID" value="NZ_BMER01000001.1"/>
</dbReference>
<evidence type="ECO:0000313" key="3">
    <source>
        <dbReference type="Proteomes" id="UP000660862"/>
    </source>
</evidence>
<dbReference type="Pfam" id="PF00027">
    <property type="entry name" value="cNMP_binding"/>
    <property type="match status" value="1"/>
</dbReference>
<name>A0A917HI19_9SPHI</name>
<accession>A0A917HI19</accession>
<reference evidence="2" key="2">
    <citation type="submission" date="2020-09" db="EMBL/GenBank/DDBJ databases">
        <authorList>
            <person name="Sun Q."/>
            <person name="Zhou Y."/>
        </authorList>
    </citation>
    <scope>NUCLEOTIDE SEQUENCE</scope>
    <source>
        <strain evidence="2">CGMCC 1.12195</strain>
    </source>
</reference>
<protein>
    <submittedName>
        <fullName evidence="2">Cyclic nucleotide-binding protein</fullName>
    </submittedName>
</protein>
<gene>
    <name evidence="2" type="ORF">GCM10007415_09930</name>
</gene>
<dbReference type="EMBL" id="BMER01000001">
    <property type="protein sequence ID" value="GGG79685.1"/>
    <property type="molecule type" value="Genomic_DNA"/>
</dbReference>
<dbReference type="InterPro" id="IPR014710">
    <property type="entry name" value="RmlC-like_jellyroll"/>
</dbReference>
<evidence type="ECO:0000259" key="1">
    <source>
        <dbReference type="PROSITE" id="PS50042"/>
    </source>
</evidence>